<sequence>MTDIAQDGLSALYHTITLGCQTLVYGMYTVIMPICSYTMLRRGLRRKSRILLFGMLVFMFSLSTAYWILTLCNDANLITTWFLHGVSHDLQMPLMNALVLVNYVLTDGVVVWRAWVICRVDYGKSLILPLVFLSLTFLSVLITIGLRIAMTILADTHHAFIPHKGIDRGLDCLQVANLVLSLLTNIFSTSIIGIKAWRNRHWVTSELPLKRKNITTSERIFALLVESGIIYCLSGLVVLISTVIKLPDGTLGDVYTPVNVQFAGIYPAIVLLLVNRQGELNETIVFTSQGQNNAPVDVSNLDTIEFGNNPHANGSSGEAGTFADTTLTSSSEIAWVLDEQFGIFSCCLDPCPDMLQVAENGVLKTIFNQTRKMCFTVDLLGQAGVIVCDMKMYIDNHKVSLWRELTVLLVELHRLQRTMNAVSLPVTAGWIEKLDKASTGLDDSNAPY</sequence>
<keyword evidence="3" id="KW-1185">Reference proteome</keyword>
<keyword evidence="1" id="KW-1133">Transmembrane helix</keyword>
<keyword evidence="1" id="KW-0472">Membrane</keyword>
<dbReference type="AlphaFoldDB" id="A0AA39PYE9"/>
<name>A0AA39PYE9_9AGAR</name>
<proteinExistence type="predicted"/>
<dbReference type="Proteomes" id="UP001175227">
    <property type="component" value="Unassembled WGS sequence"/>
</dbReference>
<feature type="transmembrane region" description="Helical" evidence="1">
    <location>
        <begin position="220"/>
        <end position="244"/>
    </location>
</feature>
<comment type="caution">
    <text evidence="2">The sequence shown here is derived from an EMBL/GenBank/DDBJ whole genome shotgun (WGS) entry which is preliminary data.</text>
</comment>
<evidence type="ECO:0000313" key="3">
    <source>
        <dbReference type="Proteomes" id="UP001175227"/>
    </source>
</evidence>
<protein>
    <submittedName>
        <fullName evidence="2">Uncharacterized protein</fullName>
    </submittedName>
</protein>
<feature type="transmembrane region" description="Helical" evidence="1">
    <location>
        <begin position="174"/>
        <end position="194"/>
    </location>
</feature>
<feature type="transmembrane region" description="Helical" evidence="1">
    <location>
        <begin position="50"/>
        <end position="69"/>
    </location>
</feature>
<accession>A0AA39PYE9</accession>
<feature type="transmembrane region" description="Helical" evidence="1">
    <location>
        <begin position="12"/>
        <end position="38"/>
    </location>
</feature>
<organism evidence="2 3">
    <name type="scientific">Armillaria novae-zelandiae</name>
    <dbReference type="NCBI Taxonomy" id="153914"/>
    <lineage>
        <taxon>Eukaryota</taxon>
        <taxon>Fungi</taxon>
        <taxon>Dikarya</taxon>
        <taxon>Basidiomycota</taxon>
        <taxon>Agaricomycotina</taxon>
        <taxon>Agaricomycetes</taxon>
        <taxon>Agaricomycetidae</taxon>
        <taxon>Agaricales</taxon>
        <taxon>Marasmiineae</taxon>
        <taxon>Physalacriaceae</taxon>
        <taxon>Armillaria</taxon>
    </lineage>
</organism>
<feature type="transmembrane region" description="Helical" evidence="1">
    <location>
        <begin position="127"/>
        <end position="154"/>
    </location>
</feature>
<gene>
    <name evidence="2" type="ORF">IW261DRAFT_1602125</name>
</gene>
<dbReference type="EMBL" id="JAUEPR010000001">
    <property type="protein sequence ID" value="KAK0491423.1"/>
    <property type="molecule type" value="Genomic_DNA"/>
</dbReference>
<evidence type="ECO:0000256" key="1">
    <source>
        <dbReference type="SAM" id="Phobius"/>
    </source>
</evidence>
<reference evidence="2" key="1">
    <citation type="submission" date="2023-06" db="EMBL/GenBank/DDBJ databases">
        <authorList>
            <consortium name="Lawrence Berkeley National Laboratory"/>
            <person name="Ahrendt S."/>
            <person name="Sahu N."/>
            <person name="Indic B."/>
            <person name="Wong-Bajracharya J."/>
            <person name="Merenyi Z."/>
            <person name="Ke H.-M."/>
            <person name="Monk M."/>
            <person name="Kocsube S."/>
            <person name="Drula E."/>
            <person name="Lipzen A."/>
            <person name="Balint B."/>
            <person name="Henrissat B."/>
            <person name="Andreopoulos B."/>
            <person name="Martin F.M."/>
            <person name="Harder C.B."/>
            <person name="Rigling D."/>
            <person name="Ford K.L."/>
            <person name="Foster G.D."/>
            <person name="Pangilinan J."/>
            <person name="Papanicolaou A."/>
            <person name="Barry K."/>
            <person name="LaButti K."/>
            <person name="Viragh M."/>
            <person name="Koriabine M."/>
            <person name="Yan M."/>
            <person name="Riley R."/>
            <person name="Champramary S."/>
            <person name="Plett K.L."/>
            <person name="Tsai I.J."/>
            <person name="Slot J."/>
            <person name="Sipos G."/>
            <person name="Plett J."/>
            <person name="Nagy L.G."/>
            <person name="Grigoriev I.V."/>
        </authorList>
    </citation>
    <scope>NUCLEOTIDE SEQUENCE</scope>
    <source>
        <strain evidence="2">ICMP 16352</strain>
    </source>
</reference>
<feature type="transmembrane region" description="Helical" evidence="1">
    <location>
        <begin position="94"/>
        <end position="115"/>
    </location>
</feature>
<keyword evidence="1" id="KW-0812">Transmembrane</keyword>
<feature type="transmembrane region" description="Helical" evidence="1">
    <location>
        <begin position="256"/>
        <end position="274"/>
    </location>
</feature>
<evidence type="ECO:0000313" key="2">
    <source>
        <dbReference type="EMBL" id="KAK0491423.1"/>
    </source>
</evidence>